<dbReference type="STRING" id="408657.SAMN04487995_3315"/>
<protein>
    <submittedName>
        <fullName evidence="1">Uncharacterized protein</fullName>
    </submittedName>
</protein>
<reference evidence="1 2" key="1">
    <citation type="submission" date="2016-10" db="EMBL/GenBank/DDBJ databases">
        <authorList>
            <person name="de Groot N.N."/>
        </authorList>
    </citation>
    <scope>NUCLEOTIDE SEQUENCE [LARGE SCALE GENOMIC DNA]</scope>
    <source>
        <strain evidence="1 2">DSM 19938</strain>
    </source>
</reference>
<sequence length="39" mass="4554">MKSFRVDCILVSVHKKVNDYVITIYDNLKFPQNNGKIGR</sequence>
<dbReference type="EMBL" id="FNXY01000005">
    <property type="protein sequence ID" value="SEJ11961.1"/>
    <property type="molecule type" value="Genomic_DNA"/>
</dbReference>
<accession>A0A1H6W4L0</accession>
<dbReference type="AlphaFoldDB" id="A0A1H6W4L0"/>
<dbReference type="Proteomes" id="UP000199532">
    <property type="component" value="Unassembled WGS sequence"/>
</dbReference>
<evidence type="ECO:0000313" key="2">
    <source>
        <dbReference type="Proteomes" id="UP000199532"/>
    </source>
</evidence>
<proteinExistence type="predicted"/>
<organism evidence="1 2">
    <name type="scientific">Dyadobacter koreensis</name>
    <dbReference type="NCBI Taxonomy" id="408657"/>
    <lineage>
        <taxon>Bacteria</taxon>
        <taxon>Pseudomonadati</taxon>
        <taxon>Bacteroidota</taxon>
        <taxon>Cytophagia</taxon>
        <taxon>Cytophagales</taxon>
        <taxon>Spirosomataceae</taxon>
        <taxon>Dyadobacter</taxon>
    </lineage>
</organism>
<keyword evidence="2" id="KW-1185">Reference proteome</keyword>
<name>A0A1H6W4L0_9BACT</name>
<evidence type="ECO:0000313" key="1">
    <source>
        <dbReference type="EMBL" id="SEJ11961.1"/>
    </source>
</evidence>
<gene>
    <name evidence="1" type="ORF">SAMN04487995_3315</name>
</gene>